<evidence type="ECO:0000313" key="2">
    <source>
        <dbReference type="EMBL" id="MFD2043456.1"/>
    </source>
</evidence>
<feature type="transmembrane region" description="Helical" evidence="1">
    <location>
        <begin position="36"/>
        <end position="58"/>
    </location>
</feature>
<evidence type="ECO:0000256" key="1">
    <source>
        <dbReference type="SAM" id="Phobius"/>
    </source>
</evidence>
<accession>A0ABW4VXG7</accession>
<gene>
    <name evidence="2" type="ORF">ACFSJF_04095</name>
</gene>
<proteinExistence type="predicted"/>
<protein>
    <submittedName>
        <fullName evidence="2">Uncharacterized protein</fullName>
    </submittedName>
</protein>
<keyword evidence="1" id="KW-0472">Membrane</keyword>
<dbReference type="Proteomes" id="UP001597383">
    <property type="component" value="Unassembled WGS sequence"/>
</dbReference>
<name>A0ABW4VXG7_9BACI</name>
<organism evidence="2 3">
    <name type="scientific">Ornithinibacillus salinisoli</name>
    <dbReference type="NCBI Taxonomy" id="1848459"/>
    <lineage>
        <taxon>Bacteria</taxon>
        <taxon>Bacillati</taxon>
        <taxon>Bacillota</taxon>
        <taxon>Bacilli</taxon>
        <taxon>Bacillales</taxon>
        <taxon>Bacillaceae</taxon>
        <taxon>Ornithinibacillus</taxon>
    </lineage>
</organism>
<dbReference type="EMBL" id="JBHUHQ010000009">
    <property type="protein sequence ID" value="MFD2043456.1"/>
    <property type="molecule type" value="Genomic_DNA"/>
</dbReference>
<dbReference type="RefSeq" id="WP_377555184.1">
    <property type="nucleotide sequence ID" value="NZ_JBHUHQ010000009.1"/>
</dbReference>
<feature type="transmembrane region" description="Helical" evidence="1">
    <location>
        <begin position="7"/>
        <end position="30"/>
    </location>
</feature>
<reference evidence="3" key="1">
    <citation type="journal article" date="2019" name="Int. J. Syst. Evol. Microbiol.">
        <title>The Global Catalogue of Microorganisms (GCM) 10K type strain sequencing project: providing services to taxonomists for standard genome sequencing and annotation.</title>
        <authorList>
            <consortium name="The Broad Institute Genomics Platform"/>
            <consortium name="The Broad Institute Genome Sequencing Center for Infectious Disease"/>
            <person name="Wu L."/>
            <person name="Ma J."/>
        </authorList>
    </citation>
    <scope>NUCLEOTIDE SEQUENCE [LARGE SCALE GENOMIC DNA]</scope>
    <source>
        <strain evidence="3">R28</strain>
    </source>
</reference>
<keyword evidence="1" id="KW-1133">Transmembrane helix</keyword>
<comment type="caution">
    <text evidence="2">The sequence shown here is derived from an EMBL/GenBank/DDBJ whole genome shotgun (WGS) entry which is preliminary data.</text>
</comment>
<sequence>MRTIALVLLGWFVGNLLGSGMIKICLVLFHIDVTKIPFVILILPYLTAIGLAIALPLIDKKRVKEESYNE</sequence>
<keyword evidence="3" id="KW-1185">Reference proteome</keyword>
<evidence type="ECO:0000313" key="3">
    <source>
        <dbReference type="Proteomes" id="UP001597383"/>
    </source>
</evidence>
<keyword evidence="1" id="KW-0812">Transmembrane</keyword>